<dbReference type="EMBL" id="JBHSXQ010000004">
    <property type="protein sequence ID" value="MFC6906134.1"/>
    <property type="molecule type" value="Genomic_DNA"/>
</dbReference>
<dbReference type="AlphaFoldDB" id="A0ABD5VB38"/>
<keyword evidence="1" id="KW-0304">Gas vesicle</keyword>
<keyword evidence="5" id="KW-1185">Reference proteome</keyword>
<organism evidence="4 5">
    <name type="scientific">Halalkalicoccus tibetensis</name>
    <dbReference type="NCBI Taxonomy" id="175632"/>
    <lineage>
        <taxon>Archaea</taxon>
        <taxon>Methanobacteriati</taxon>
        <taxon>Methanobacteriota</taxon>
        <taxon>Stenosarchaea group</taxon>
        <taxon>Halobacteria</taxon>
        <taxon>Halobacteriales</taxon>
        <taxon>Halococcaceae</taxon>
        <taxon>Halalkalicoccus</taxon>
    </lineage>
</organism>
<evidence type="ECO:0000313" key="4">
    <source>
        <dbReference type="EMBL" id="MFC6906134.1"/>
    </source>
</evidence>
<evidence type="ECO:0000313" key="5">
    <source>
        <dbReference type="Proteomes" id="UP001596312"/>
    </source>
</evidence>
<proteinExistence type="inferred from homology"/>
<dbReference type="PANTHER" id="PTHR36852">
    <property type="entry name" value="PROTEIN GVPL 2"/>
    <property type="match status" value="1"/>
</dbReference>
<evidence type="ECO:0000256" key="3">
    <source>
        <dbReference type="ARBA" id="ARBA00035643"/>
    </source>
</evidence>
<comment type="similarity">
    <text evidence="3">Belongs to the gas vesicle GvpF/GvpL family.</text>
</comment>
<accession>A0ABD5VB38</accession>
<dbReference type="Proteomes" id="UP001596312">
    <property type="component" value="Unassembled WGS sequence"/>
</dbReference>
<evidence type="ECO:0000256" key="2">
    <source>
        <dbReference type="ARBA" id="ARBA00035108"/>
    </source>
</evidence>
<gene>
    <name evidence="4" type="ORF">ACFQGH_13125</name>
</gene>
<dbReference type="InterPro" id="IPR009430">
    <property type="entry name" value="GvpL/GvpF"/>
</dbReference>
<sequence>MTDDSLYVYGVIENEDLDVEIDGVDGGERAYTVDYQSLSAVVSDIDTVEPERTDENVRRHDEVLQTILQYDGGRTIVPMGFGMGFKNERTLKNVLRNARPVFRRTLREIDGMVELGLKVLTEEDAEVDREELLAEVKERFDRISVNVVENELFSDRLVINRSYLVERDDREAFDGAVGEFEDDHDELLVQYTGPWAPYNFVDIEITAER</sequence>
<evidence type="ECO:0000256" key="1">
    <source>
        <dbReference type="ARBA" id="ARBA00022987"/>
    </source>
</evidence>
<reference evidence="4 5" key="1">
    <citation type="journal article" date="2019" name="Int. J. Syst. Evol. Microbiol.">
        <title>The Global Catalogue of Microorganisms (GCM) 10K type strain sequencing project: providing services to taxonomists for standard genome sequencing and annotation.</title>
        <authorList>
            <consortium name="The Broad Institute Genomics Platform"/>
            <consortium name="The Broad Institute Genome Sequencing Center for Infectious Disease"/>
            <person name="Wu L."/>
            <person name="Ma J."/>
        </authorList>
    </citation>
    <scope>NUCLEOTIDE SEQUENCE [LARGE SCALE GENOMIC DNA]</scope>
    <source>
        <strain evidence="4 5">CGMCC 1.3240</strain>
    </source>
</reference>
<dbReference type="RefSeq" id="WP_340604690.1">
    <property type="nucleotide sequence ID" value="NZ_JBBMXV010000004.1"/>
</dbReference>
<protein>
    <submittedName>
        <fullName evidence="4">GvpL/GvpF family gas vesicle protein</fullName>
    </submittedName>
</protein>
<dbReference type="PANTHER" id="PTHR36852:SF1">
    <property type="entry name" value="PROTEIN GVPL 2"/>
    <property type="match status" value="1"/>
</dbReference>
<dbReference type="Pfam" id="PF06386">
    <property type="entry name" value="GvpL_GvpF"/>
    <property type="match status" value="1"/>
</dbReference>
<comment type="subcellular location">
    <subcellularLocation>
        <location evidence="2">Gas vesicle</location>
    </subcellularLocation>
</comment>
<comment type="caution">
    <text evidence="4">The sequence shown here is derived from an EMBL/GenBank/DDBJ whole genome shotgun (WGS) entry which is preliminary data.</text>
</comment>
<name>A0ABD5VB38_9EURY</name>
<dbReference type="GO" id="GO:0031411">
    <property type="term" value="C:gas vesicle"/>
    <property type="evidence" value="ECO:0007669"/>
    <property type="project" value="UniProtKB-SubCell"/>
</dbReference>